<dbReference type="Pfam" id="PF13041">
    <property type="entry name" value="PPR_2"/>
    <property type="match status" value="1"/>
</dbReference>
<dbReference type="InterPro" id="IPR002885">
    <property type="entry name" value="PPR_rpt"/>
</dbReference>
<gene>
    <name evidence="4" type="ORF">ARMOST_05316</name>
</gene>
<dbReference type="PROSITE" id="PS51375">
    <property type="entry name" value="PPR"/>
    <property type="match status" value="1"/>
</dbReference>
<reference evidence="5" key="1">
    <citation type="journal article" date="2017" name="Nat. Ecol. Evol.">
        <title>Genome expansion and lineage-specific genetic innovations in the forest pathogenic fungi Armillaria.</title>
        <authorList>
            <person name="Sipos G."/>
            <person name="Prasanna A.N."/>
            <person name="Walter M.C."/>
            <person name="O'Connor E."/>
            <person name="Balint B."/>
            <person name="Krizsan K."/>
            <person name="Kiss B."/>
            <person name="Hess J."/>
            <person name="Varga T."/>
            <person name="Slot J."/>
            <person name="Riley R."/>
            <person name="Boka B."/>
            <person name="Rigling D."/>
            <person name="Barry K."/>
            <person name="Lee J."/>
            <person name="Mihaltcheva S."/>
            <person name="LaButti K."/>
            <person name="Lipzen A."/>
            <person name="Waldron R."/>
            <person name="Moloney N.M."/>
            <person name="Sperisen C."/>
            <person name="Kredics L."/>
            <person name="Vagvoelgyi C."/>
            <person name="Patrignani A."/>
            <person name="Fitzpatrick D."/>
            <person name="Nagy I."/>
            <person name="Doyle S."/>
            <person name="Anderson J.B."/>
            <person name="Grigoriev I.V."/>
            <person name="Gueldener U."/>
            <person name="Muensterkoetter M."/>
            <person name="Nagy L.G."/>
        </authorList>
    </citation>
    <scope>NUCLEOTIDE SEQUENCE [LARGE SCALE GENOMIC DNA]</scope>
    <source>
        <strain evidence="5">C18/9</strain>
    </source>
</reference>
<feature type="compositionally biased region" description="Low complexity" evidence="3">
    <location>
        <begin position="70"/>
        <end position="92"/>
    </location>
</feature>
<evidence type="ECO:0000313" key="5">
    <source>
        <dbReference type="Proteomes" id="UP000219338"/>
    </source>
</evidence>
<dbReference type="InterPro" id="IPR011990">
    <property type="entry name" value="TPR-like_helical_dom_sf"/>
</dbReference>
<name>A0A284QZX2_ARMOS</name>
<keyword evidence="1" id="KW-0677">Repeat</keyword>
<feature type="repeat" description="PPR" evidence="2">
    <location>
        <begin position="148"/>
        <end position="182"/>
    </location>
</feature>
<dbReference type="Proteomes" id="UP000219338">
    <property type="component" value="Unassembled WGS sequence"/>
</dbReference>
<evidence type="ECO:0000313" key="4">
    <source>
        <dbReference type="EMBL" id="SJL01992.1"/>
    </source>
</evidence>
<dbReference type="Gene3D" id="1.25.40.10">
    <property type="entry name" value="Tetratricopeptide repeat domain"/>
    <property type="match status" value="1"/>
</dbReference>
<evidence type="ECO:0000256" key="3">
    <source>
        <dbReference type="SAM" id="MobiDB-lite"/>
    </source>
</evidence>
<accession>A0A284QZX2</accession>
<sequence>MLRSCLAQHAQHRLPWESFSLLFSTTAYLSKGGPRTTPRSKTSQRMLEKQRHHEIKKPRFERRAQREESSGQPSTPSRPSRPSLASPSRNSPKQYRSKHYVPFTDEQRALLPKLEPHELSRRLKILCDEGQLDAAVSMLKNTPRDAQNAPVWNTVIWECLKQKQYQLSYQLYTDMKRRGHSPTTRTYQTMLGGLARIEDWTSHTKQLKNARSLFESFQRHIISLHKEKPGSPDITSAPLASYMRILGAAGLYQEMFDVYYDLDPMGPLTPDHLVFTSMFQSLSPLRIPYGKNESLAVLQNASSAKLLWSQMLKASKKHKFTVDSHLVTAAITALSRGRSSDQELAFKIVREYFGLAPSEEKLTTAGTLALEPQSFAAVLMLCRSSEKASLAVDFFEQVLKRSDQIGGPSIIDRGHIEELMKARQTVKPPPDNARFEYDLIEWLMHQEVHSIKTRAAQVRPAMSTYNLALLTAFRTADWPTATKTFDLMTGFHCHDFMDGVESDSPRLDKARPRLPPTAENVSLMLRTAFATENRANMRQALRMVDFFGIKELASNSWREESRERPKSKKAMKDLHFYSQKLATTVVDTLAHIFSHSTKGDRMVPPDRERWLRLKAEATRYLEGNGEQPELLAATENIAYERD</sequence>
<feature type="compositionally biased region" description="Basic and acidic residues" evidence="3">
    <location>
        <begin position="46"/>
        <end position="69"/>
    </location>
</feature>
<dbReference type="OrthoDB" id="185373at2759"/>
<keyword evidence="5" id="KW-1185">Reference proteome</keyword>
<feature type="region of interest" description="Disordered" evidence="3">
    <location>
        <begin position="29"/>
        <end position="102"/>
    </location>
</feature>
<evidence type="ECO:0000256" key="1">
    <source>
        <dbReference type="ARBA" id="ARBA00022737"/>
    </source>
</evidence>
<dbReference type="OMA" id="LYIDMKR"/>
<dbReference type="AlphaFoldDB" id="A0A284QZX2"/>
<dbReference type="InterPro" id="IPR051222">
    <property type="entry name" value="PPR/CCM1_RNA-binding"/>
</dbReference>
<protein>
    <submittedName>
        <fullName evidence="4">Uncharacterized protein</fullName>
    </submittedName>
</protein>
<evidence type="ECO:0000256" key="2">
    <source>
        <dbReference type="PROSITE-ProRule" id="PRU00708"/>
    </source>
</evidence>
<dbReference type="EMBL" id="FUEG01000003">
    <property type="protein sequence ID" value="SJL01992.1"/>
    <property type="molecule type" value="Genomic_DNA"/>
</dbReference>
<proteinExistence type="predicted"/>
<dbReference type="PANTHER" id="PTHR47942">
    <property type="entry name" value="TETRATRICOPEPTIDE REPEAT (TPR)-LIKE SUPERFAMILY PROTEIN-RELATED"/>
    <property type="match status" value="1"/>
</dbReference>
<dbReference type="STRING" id="47428.A0A284QZX2"/>
<organism evidence="4 5">
    <name type="scientific">Armillaria ostoyae</name>
    <name type="common">Armillaria root rot fungus</name>
    <dbReference type="NCBI Taxonomy" id="47428"/>
    <lineage>
        <taxon>Eukaryota</taxon>
        <taxon>Fungi</taxon>
        <taxon>Dikarya</taxon>
        <taxon>Basidiomycota</taxon>
        <taxon>Agaricomycotina</taxon>
        <taxon>Agaricomycetes</taxon>
        <taxon>Agaricomycetidae</taxon>
        <taxon>Agaricales</taxon>
        <taxon>Marasmiineae</taxon>
        <taxon>Physalacriaceae</taxon>
        <taxon>Armillaria</taxon>
    </lineage>
</organism>